<evidence type="ECO:0000256" key="12">
    <source>
        <dbReference type="ARBA" id="ARBA00023136"/>
    </source>
</evidence>
<evidence type="ECO:0000256" key="6">
    <source>
        <dbReference type="ARBA" id="ARBA00022723"/>
    </source>
</evidence>
<evidence type="ECO:0000256" key="5">
    <source>
        <dbReference type="ARBA" id="ARBA00022714"/>
    </source>
</evidence>
<keyword evidence="7" id="KW-0274">FAD</keyword>
<name>A0ABQ6JN97_9ACTN</name>
<sequence length="353" mass="39142">MALIVVGYALTDRRDVLREAWHLVLTYPGMLLATAGFACLVMVVVTSVRAARRRLRYESWHLLHLYAYLGTGIALPHQIWTGADFVATPWARAYWWSVYAISLGSVLVWRVGVPVLRTVRHRLVVTRVDVEAPGVVSVHVGGRDLQRLPVRAGQFLQWRFLDGPGWTRAHPYSLSAQPTVDGLRITVKDLGDGSGRLASLRPGTRVVVEGPYGRLTEEVRTRRRVTLLSAGVGVTPLRALLEDLDQGPGDVTLVYRSRGPQDVLFRDELDRLQQTHGARVVHVHGPRVTARSSWMPQQAAHLTDAEGLLQIVPDVAEHDVYVCGGPEWAEAAAQAARDAGVPARNVHLERFAW</sequence>
<evidence type="ECO:0000256" key="4">
    <source>
        <dbReference type="ARBA" id="ARBA00022692"/>
    </source>
</evidence>
<keyword evidence="12 13" id="KW-0472">Membrane</keyword>
<evidence type="ECO:0000256" key="8">
    <source>
        <dbReference type="ARBA" id="ARBA00022989"/>
    </source>
</evidence>
<feature type="transmembrane region" description="Helical" evidence="13">
    <location>
        <begin position="60"/>
        <end position="81"/>
    </location>
</feature>
<evidence type="ECO:0000256" key="13">
    <source>
        <dbReference type="SAM" id="Phobius"/>
    </source>
</evidence>
<protein>
    <submittedName>
        <fullName evidence="15">Oxidoreductase</fullName>
    </submittedName>
</protein>
<dbReference type="PANTHER" id="PTHR47354">
    <property type="entry name" value="NADH OXIDOREDUCTASE HCR"/>
    <property type="match status" value="1"/>
</dbReference>
<keyword evidence="4 13" id="KW-0812">Transmembrane</keyword>
<gene>
    <name evidence="15" type="ORF">GCM10025868_40590</name>
</gene>
<dbReference type="SUPFAM" id="SSF52343">
    <property type="entry name" value="Ferredoxin reductase-like, C-terminal NADP-linked domain"/>
    <property type="match status" value="1"/>
</dbReference>
<dbReference type="EMBL" id="BSUZ01000001">
    <property type="protein sequence ID" value="GMA88809.1"/>
    <property type="molecule type" value="Genomic_DNA"/>
</dbReference>
<evidence type="ECO:0000256" key="9">
    <source>
        <dbReference type="ARBA" id="ARBA00023002"/>
    </source>
</evidence>
<keyword evidence="11" id="KW-0411">Iron-sulfur</keyword>
<accession>A0ABQ6JN97</accession>
<dbReference type="InterPro" id="IPR013130">
    <property type="entry name" value="Fe3_Rdtase_TM_dom"/>
</dbReference>
<comment type="cofactor">
    <cofactor evidence="1">
        <name>FAD</name>
        <dbReference type="ChEBI" id="CHEBI:57692"/>
    </cofactor>
</comment>
<organism evidence="15 16">
    <name type="scientific">Angustibacter aerolatus</name>
    <dbReference type="NCBI Taxonomy" id="1162965"/>
    <lineage>
        <taxon>Bacteria</taxon>
        <taxon>Bacillati</taxon>
        <taxon>Actinomycetota</taxon>
        <taxon>Actinomycetes</taxon>
        <taxon>Kineosporiales</taxon>
        <taxon>Kineosporiaceae</taxon>
    </lineage>
</organism>
<keyword evidence="6" id="KW-0479">Metal-binding</keyword>
<evidence type="ECO:0000256" key="2">
    <source>
        <dbReference type="ARBA" id="ARBA00004141"/>
    </source>
</evidence>
<feature type="transmembrane region" description="Helical" evidence="13">
    <location>
        <begin position="20"/>
        <end position="48"/>
    </location>
</feature>
<evidence type="ECO:0000256" key="11">
    <source>
        <dbReference type="ARBA" id="ARBA00023014"/>
    </source>
</evidence>
<comment type="subcellular location">
    <subcellularLocation>
        <location evidence="2">Membrane</location>
        <topology evidence="2">Multi-pass membrane protein</topology>
    </subcellularLocation>
</comment>
<evidence type="ECO:0000256" key="10">
    <source>
        <dbReference type="ARBA" id="ARBA00023004"/>
    </source>
</evidence>
<evidence type="ECO:0000313" key="16">
    <source>
        <dbReference type="Proteomes" id="UP001157017"/>
    </source>
</evidence>
<comment type="caution">
    <text evidence="15">The sequence shown here is derived from an EMBL/GenBank/DDBJ whole genome shotgun (WGS) entry which is preliminary data.</text>
</comment>
<keyword evidence="8 13" id="KW-1133">Transmembrane helix</keyword>
<feature type="transmembrane region" description="Helical" evidence="13">
    <location>
        <begin position="93"/>
        <end position="113"/>
    </location>
</feature>
<dbReference type="Gene3D" id="2.40.30.10">
    <property type="entry name" value="Translation factors"/>
    <property type="match status" value="1"/>
</dbReference>
<dbReference type="InterPro" id="IPR017927">
    <property type="entry name" value="FAD-bd_FR_type"/>
</dbReference>
<evidence type="ECO:0000256" key="3">
    <source>
        <dbReference type="ARBA" id="ARBA00022630"/>
    </source>
</evidence>
<keyword evidence="5" id="KW-0001">2Fe-2S</keyword>
<keyword evidence="3" id="KW-0285">Flavoprotein</keyword>
<keyword evidence="10" id="KW-0408">Iron</keyword>
<reference evidence="16" key="1">
    <citation type="journal article" date="2019" name="Int. J. Syst. Evol. Microbiol.">
        <title>The Global Catalogue of Microorganisms (GCM) 10K type strain sequencing project: providing services to taxonomists for standard genome sequencing and annotation.</title>
        <authorList>
            <consortium name="The Broad Institute Genomics Platform"/>
            <consortium name="The Broad Institute Genome Sequencing Center for Infectious Disease"/>
            <person name="Wu L."/>
            <person name="Ma J."/>
        </authorList>
    </citation>
    <scope>NUCLEOTIDE SEQUENCE [LARGE SCALE GENOMIC DNA]</scope>
    <source>
        <strain evidence="16">NBRC 108730</strain>
    </source>
</reference>
<keyword evidence="16" id="KW-1185">Reference proteome</keyword>
<dbReference type="Gene3D" id="3.40.50.80">
    <property type="entry name" value="Nucleotide-binding domain of ferredoxin-NADP reductase (FNR) module"/>
    <property type="match status" value="1"/>
</dbReference>
<keyword evidence="9" id="KW-0560">Oxidoreductase</keyword>
<dbReference type="PANTHER" id="PTHR47354:SF8">
    <property type="entry name" value="1,2-PHENYLACETYL-COA EPOXIDASE, SUBUNIT E"/>
    <property type="match status" value="1"/>
</dbReference>
<dbReference type="Pfam" id="PF01794">
    <property type="entry name" value="Ferric_reduct"/>
    <property type="match status" value="1"/>
</dbReference>
<dbReference type="SUPFAM" id="SSF63380">
    <property type="entry name" value="Riboflavin synthase domain-like"/>
    <property type="match status" value="1"/>
</dbReference>
<dbReference type="InterPro" id="IPR039261">
    <property type="entry name" value="FNR_nucleotide-bd"/>
</dbReference>
<dbReference type="Pfam" id="PF00175">
    <property type="entry name" value="NAD_binding_1"/>
    <property type="match status" value="1"/>
</dbReference>
<evidence type="ECO:0000256" key="7">
    <source>
        <dbReference type="ARBA" id="ARBA00022827"/>
    </source>
</evidence>
<dbReference type="InterPro" id="IPR050415">
    <property type="entry name" value="MRET"/>
</dbReference>
<dbReference type="PROSITE" id="PS51384">
    <property type="entry name" value="FAD_FR"/>
    <property type="match status" value="1"/>
</dbReference>
<dbReference type="InterPro" id="IPR001433">
    <property type="entry name" value="OxRdtase_FAD/NAD-bd"/>
</dbReference>
<evidence type="ECO:0000313" key="15">
    <source>
        <dbReference type="EMBL" id="GMA88809.1"/>
    </source>
</evidence>
<evidence type="ECO:0000256" key="1">
    <source>
        <dbReference type="ARBA" id="ARBA00001974"/>
    </source>
</evidence>
<proteinExistence type="predicted"/>
<evidence type="ECO:0000259" key="14">
    <source>
        <dbReference type="PROSITE" id="PS51384"/>
    </source>
</evidence>
<dbReference type="Proteomes" id="UP001157017">
    <property type="component" value="Unassembled WGS sequence"/>
</dbReference>
<feature type="domain" description="FAD-binding FR-type" evidence="14">
    <location>
        <begin position="118"/>
        <end position="218"/>
    </location>
</feature>
<dbReference type="InterPro" id="IPR017938">
    <property type="entry name" value="Riboflavin_synthase-like_b-brl"/>
</dbReference>